<proteinExistence type="predicted"/>
<organism evidence="2 3">
    <name type="scientific">Streptomyces alboflavus</name>
    <dbReference type="NCBI Taxonomy" id="67267"/>
    <lineage>
        <taxon>Bacteria</taxon>
        <taxon>Bacillati</taxon>
        <taxon>Actinomycetota</taxon>
        <taxon>Actinomycetes</taxon>
        <taxon>Kitasatosporales</taxon>
        <taxon>Streptomycetaceae</taxon>
        <taxon>Streptomyces</taxon>
    </lineage>
</organism>
<dbReference type="KEGG" id="salf:SMD44_08230"/>
<feature type="compositionally biased region" description="Basic and acidic residues" evidence="1">
    <location>
        <begin position="39"/>
        <end position="49"/>
    </location>
</feature>
<feature type="compositionally biased region" description="Low complexity" evidence="1">
    <location>
        <begin position="67"/>
        <end position="88"/>
    </location>
</feature>
<protein>
    <submittedName>
        <fullName evidence="2">Serine protease</fullName>
    </submittedName>
</protein>
<evidence type="ECO:0000256" key="1">
    <source>
        <dbReference type="SAM" id="MobiDB-lite"/>
    </source>
</evidence>
<gene>
    <name evidence="2" type="ORF">SMD44_08230</name>
</gene>
<name>A0A1Z1WQM7_9ACTN</name>
<reference evidence="2 3" key="1">
    <citation type="submission" date="2017-05" db="EMBL/GenBank/DDBJ databases">
        <title>Streptomyces alboflavus Genome sequencing and assembly.</title>
        <authorList>
            <person name="Wang Y."/>
            <person name="Du B."/>
            <person name="Ding Y."/>
            <person name="Liu H."/>
            <person name="Hou Q."/>
            <person name="Liu K."/>
            <person name="Wang C."/>
            <person name="Yao L."/>
        </authorList>
    </citation>
    <scope>NUCLEOTIDE SEQUENCE [LARGE SCALE GENOMIC DNA]</scope>
    <source>
        <strain evidence="2 3">MDJK44</strain>
    </source>
</reference>
<feature type="region of interest" description="Disordered" evidence="1">
    <location>
        <begin position="67"/>
        <end position="113"/>
    </location>
</feature>
<evidence type="ECO:0000313" key="3">
    <source>
        <dbReference type="Proteomes" id="UP000195880"/>
    </source>
</evidence>
<keyword evidence="3" id="KW-1185">Reference proteome</keyword>
<dbReference type="Proteomes" id="UP000195880">
    <property type="component" value="Chromosome"/>
</dbReference>
<evidence type="ECO:0000313" key="2">
    <source>
        <dbReference type="EMBL" id="ARX88743.1"/>
    </source>
</evidence>
<dbReference type="GO" id="GO:0008233">
    <property type="term" value="F:peptidase activity"/>
    <property type="evidence" value="ECO:0007669"/>
    <property type="project" value="UniProtKB-KW"/>
</dbReference>
<accession>A0A1Z1WQM7</accession>
<dbReference type="AlphaFoldDB" id="A0A1Z1WQM7"/>
<dbReference type="EMBL" id="CP021748">
    <property type="protein sequence ID" value="ARX88743.1"/>
    <property type="molecule type" value="Genomic_DNA"/>
</dbReference>
<dbReference type="GO" id="GO:0006508">
    <property type="term" value="P:proteolysis"/>
    <property type="evidence" value="ECO:0007669"/>
    <property type="project" value="UniProtKB-KW"/>
</dbReference>
<sequence length="113" mass="10910">MLPGVLLAAGLQLGAGPAAHAESDARATPATEAGSADRTAPEGKLRLADAGETAVPDSWIVVLRQPAGAAPAASSSAPASADVPAVARDSSDAPRGRASGMCTGPRCAASPRG</sequence>
<dbReference type="RefSeq" id="WP_237307684.1">
    <property type="nucleotide sequence ID" value="NZ_CP021748.1"/>
</dbReference>
<feature type="region of interest" description="Disordered" evidence="1">
    <location>
        <begin position="16"/>
        <end position="50"/>
    </location>
</feature>
<keyword evidence="2" id="KW-0645">Protease</keyword>
<keyword evidence="2" id="KW-0378">Hydrolase</keyword>